<sequence>MYATSFGHRTARRVAIAALFVMAPAWLSACSGDGAVPIGSAPSSGSTAPGSSSAETASDRTTASAANVSRTVTFDGETGKAAVSLPLIGVPTEYGVDESGEPPSLLPAADLPSQGFVVPDKLASKLAVYWMNLGYDDRGFMMLAPKGWKVTGSVGANGSFGMHGENPADAEQFLDTVDTAGSCQGCAIADIGAYFPELAKWAEDQGFPADKPKAYLSSKPIGDRMIEFTEAPGNANGKYGVLGAAYEEHQGGSLFRTARTGHAKADQAVAETMIAFYEWMYGGR</sequence>
<evidence type="ECO:0000313" key="3">
    <source>
        <dbReference type="EMBL" id="MDG0813738.1"/>
    </source>
</evidence>
<protein>
    <submittedName>
        <fullName evidence="3">DUF4850 domain-containing protein</fullName>
    </submittedName>
</protein>
<gene>
    <name evidence="3" type="ORF">OMP40_33950</name>
</gene>
<evidence type="ECO:0000256" key="2">
    <source>
        <dbReference type="SAM" id="SignalP"/>
    </source>
</evidence>
<evidence type="ECO:0000313" key="4">
    <source>
        <dbReference type="Proteomes" id="UP001153404"/>
    </source>
</evidence>
<feature type="region of interest" description="Disordered" evidence="1">
    <location>
        <begin position="40"/>
        <end position="68"/>
    </location>
</feature>
<feature type="compositionally biased region" description="Polar residues" evidence="1">
    <location>
        <begin position="59"/>
        <end position="68"/>
    </location>
</feature>
<name>A0A9X4KZK8_9BACL</name>
<feature type="signal peptide" evidence="2">
    <location>
        <begin position="1"/>
        <end position="29"/>
    </location>
</feature>
<dbReference type="EMBL" id="JAPDIA010000008">
    <property type="protein sequence ID" value="MDG0813738.1"/>
    <property type="molecule type" value="Genomic_DNA"/>
</dbReference>
<dbReference type="Pfam" id="PF16142">
    <property type="entry name" value="DUF4850"/>
    <property type="match status" value="1"/>
</dbReference>
<dbReference type="RefSeq" id="WP_277537888.1">
    <property type="nucleotide sequence ID" value="NZ_JAPDIA010000008.1"/>
</dbReference>
<keyword evidence="4" id="KW-1185">Reference proteome</keyword>
<comment type="caution">
    <text evidence="3">The sequence shown here is derived from an EMBL/GenBank/DDBJ whole genome shotgun (WGS) entry which is preliminary data.</text>
</comment>
<feature type="compositionally biased region" description="Low complexity" evidence="1">
    <location>
        <begin position="40"/>
        <end position="56"/>
    </location>
</feature>
<dbReference type="Proteomes" id="UP001153404">
    <property type="component" value="Unassembled WGS sequence"/>
</dbReference>
<accession>A0A9X4KZK8</accession>
<dbReference type="InterPro" id="IPR032322">
    <property type="entry name" value="DUF4850"/>
</dbReference>
<feature type="chain" id="PRO_5040936550" evidence="2">
    <location>
        <begin position="30"/>
        <end position="284"/>
    </location>
</feature>
<proteinExistence type="predicted"/>
<organism evidence="3 4">
    <name type="scientific">Cohnella rhizosphaerae</name>
    <dbReference type="NCBI Taxonomy" id="1457232"/>
    <lineage>
        <taxon>Bacteria</taxon>
        <taxon>Bacillati</taxon>
        <taxon>Bacillota</taxon>
        <taxon>Bacilli</taxon>
        <taxon>Bacillales</taxon>
        <taxon>Paenibacillaceae</taxon>
        <taxon>Cohnella</taxon>
    </lineage>
</organism>
<reference evidence="3" key="1">
    <citation type="submission" date="2022-10" db="EMBL/GenBank/DDBJ databases">
        <title>Comparative genomic analysis of Cohnella hashimotonis sp. nov., isolated from the International Space Station.</title>
        <authorList>
            <person name="Simpson A."/>
            <person name="Venkateswaran K."/>
        </authorList>
    </citation>
    <scope>NUCLEOTIDE SEQUENCE</scope>
    <source>
        <strain evidence="3">DSM 28161</strain>
    </source>
</reference>
<dbReference type="AlphaFoldDB" id="A0A9X4KZK8"/>
<evidence type="ECO:0000256" key="1">
    <source>
        <dbReference type="SAM" id="MobiDB-lite"/>
    </source>
</evidence>
<keyword evidence="2" id="KW-0732">Signal</keyword>